<keyword evidence="3" id="KW-0274">FAD</keyword>
<gene>
    <name evidence="5" type="ORF">LJ657_36025</name>
</gene>
<evidence type="ECO:0000313" key="5">
    <source>
        <dbReference type="EMBL" id="MCD9878923.1"/>
    </source>
</evidence>
<protein>
    <submittedName>
        <fullName evidence="5">FAD-dependent monooxygenase</fullName>
    </submittedName>
</protein>
<dbReference type="Gene3D" id="3.40.30.120">
    <property type="match status" value="1"/>
</dbReference>
<evidence type="ECO:0000256" key="3">
    <source>
        <dbReference type="ARBA" id="ARBA00022827"/>
    </source>
</evidence>
<dbReference type="Pfam" id="PF01494">
    <property type="entry name" value="FAD_binding_3"/>
    <property type="match status" value="1"/>
</dbReference>
<dbReference type="GO" id="GO:0016709">
    <property type="term" value="F:oxidoreductase activity, acting on paired donors, with incorporation or reduction of molecular oxygen, NAD(P)H as one donor, and incorporation of one atom of oxygen"/>
    <property type="evidence" value="ECO:0007669"/>
    <property type="project" value="UniProtKB-ARBA"/>
</dbReference>
<dbReference type="Gene3D" id="3.30.70.2450">
    <property type="match status" value="1"/>
</dbReference>
<dbReference type="EMBL" id="JAJSBI010000024">
    <property type="protein sequence ID" value="MCD9878923.1"/>
    <property type="molecule type" value="Genomic_DNA"/>
</dbReference>
<sequence>MTEETDVLIVGAGPSGLTLAGGLLSRGVRVRVIDRAERASPHSKAITLWPRAFEVFEALGAGRELYDRSVKLAATNYYTGDRHIGRLRMRPLAGTRFPVPVSLPQASTEEVLREVVQRHGGRIEFGRCLESFTQDDDGVTARLTDGTEIRAGWLVGCDGAHSTVREGAGVSFEGATYPQSFVLVDGEYDTEYAHDESYYVMGRTGVIVVAGLPGGLYRFFASVPPGVEVEDAEAAVAGAVAENSPLRADSVKVAGSGVFRIHRKLADRMRVGRVLLAGDAAHIHSPAGGLGLNTGVQDAGSLAWRLAGVVRRGLNEAELDAWQEERLFVARKVVAEADQQTRMWMLKGWRRWLRDIGITLGVRTGVIERVLPRRMAQLDLVLPAQGPAAGRLRPGSRIPDVPPAGRGQHLYELLGGGHVLLTVGNAGAAALTGLGLPDDVDPDVLRIVTVPSHGASALGAPRQALCLVRPDGVVAAAATPSDRSGVAALRSRLLTLVAPAPAASRAR</sequence>
<keyword evidence="5" id="KW-0560">Oxidoreductase</keyword>
<evidence type="ECO:0000259" key="4">
    <source>
        <dbReference type="Pfam" id="PF01494"/>
    </source>
</evidence>
<accession>A0A9Q3Z8S7</accession>
<dbReference type="InterPro" id="IPR036188">
    <property type="entry name" value="FAD/NAD-bd_sf"/>
</dbReference>
<organism evidence="5 6">
    <name type="scientific">Streptomyces guryensis</name>
    <dbReference type="NCBI Taxonomy" id="2886947"/>
    <lineage>
        <taxon>Bacteria</taxon>
        <taxon>Bacillati</taxon>
        <taxon>Actinomycetota</taxon>
        <taxon>Actinomycetes</taxon>
        <taxon>Kitasatosporales</taxon>
        <taxon>Streptomycetaceae</taxon>
        <taxon>Streptomyces</taxon>
    </lineage>
</organism>
<name>A0A9Q3Z8S7_9ACTN</name>
<dbReference type="InterPro" id="IPR002938">
    <property type="entry name" value="FAD-bd"/>
</dbReference>
<keyword evidence="6" id="KW-1185">Reference proteome</keyword>
<dbReference type="AlphaFoldDB" id="A0A9Q3Z8S7"/>
<dbReference type="PRINTS" id="PR00420">
    <property type="entry name" value="RNGMNOXGNASE"/>
</dbReference>
<dbReference type="Gene3D" id="3.50.50.60">
    <property type="entry name" value="FAD/NAD(P)-binding domain"/>
    <property type="match status" value="1"/>
</dbReference>
<dbReference type="SUPFAM" id="SSF51905">
    <property type="entry name" value="FAD/NAD(P)-binding domain"/>
    <property type="match status" value="1"/>
</dbReference>
<comment type="caution">
    <text evidence="5">The sequence shown here is derived from an EMBL/GenBank/DDBJ whole genome shotgun (WGS) entry which is preliminary data.</text>
</comment>
<dbReference type="PANTHER" id="PTHR43004:SF19">
    <property type="entry name" value="BINDING MONOOXYGENASE, PUTATIVE (JCVI)-RELATED"/>
    <property type="match status" value="1"/>
</dbReference>
<proteinExistence type="predicted"/>
<evidence type="ECO:0000313" key="6">
    <source>
        <dbReference type="Proteomes" id="UP001108029"/>
    </source>
</evidence>
<dbReference type="PANTHER" id="PTHR43004">
    <property type="entry name" value="TRK SYSTEM POTASSIUM UPTAKE PROTEIN"/>
    <property type="match status" value="1"/>
</dbReference>
<dbReference type="GO" id="GO:0071949">
    <property type="term" value="F:FAD binding"/>
    <property type="evidence" value="ECO:0007669"/>
    <property type="project" value="InterPro"/>
</dbReference>
<evidence type="ECO:0000256" key="2">
    <source>
        <dbReference type="ARBA" id="ARBA00022630"/>
    </source>
</evidence>
<evidence type="ECO:0000256" key="1">
    <source>
        <dbReference type="ARBA" id="ARBA00001974"/>
    </source>
</evidence>
<dbReference type="RefSeq" id="WP_232653123.1">
    <property type="nucleotide sequence ID" value="NZ_JAJSBI010000024.1"/>
</dbReference>
<comment type="cofactor">
    <cofactor evidence="1">
        <name>FAD</name>
        <dbReference type="ChEBI" id="CHEBI:57692"/>
    </cofactor>
</comment>
<dbReference type="InterPro" id="IPR050641">
    <property type="entry name" value="RIFMO-like"/>
</dbReference>
<keyword evidence="2" id="KW-0285">Flavoprotein</keyword>
<keyword evidence="5" id="KW-0503">Monooxygenase</keyword>
<dbReference type="Proteomes" id="UP001108029">
    <property type="component" value="Unassembled WGS sequence"/>
</dbReference>
<reference evidence="5" key="1">
    <citation type="submission" date="2021-12" db="EMBL/GenBank/DDBJ databases">
        <authorList>
            <person name="Lee J.-H."/>
            <person name="Kim S.-B."/>
        </authorList>
    </citation>
    <scope>NUCLEOTIDE SEQUENCE</scope>
    <source>
        <strain evidence="5">NR30</strain>
    </source>
</reference>
<feature type="domain" description="FAD-binding" evidence="4">
    <location>
        <begin position="4"/>
        <end position="336"/>
    </location>
</feature>
<dbReference type="Pfam" id="PF21274">
    <property type="entry name" value="Rng_hyd_C"/>
    <property type="match status" value="1"/>
</dbReference>